<keyword evidence="3" id="KW-1185">Reference proteome</keyword>
<dbReference type="OrthoDB" id="2680601at2"/>
<proteinExistence type="predicted"/>
<evidence type="ECO:0000313" key="3">
    <source>
        <dbReference type="Proteomes" id="UP000265816"/>
    </source>
</evidence>
<reference evidence="2 3" key="1">
    <citation type="submission" date="2018-08" db="EMBL/GenBank/DDBJ databases">
        <title>Bacillus jemisoniae sp. nov., Bacillus chryseoplanitiae sp. nov., Bacillus resnikiae sp. nov., and Bacillus frankliniae sp. nov., isolated from Viking spacecraft and associated surfaces.</title>
        <authorList>
            <person name="Seuylemezian A."/>
            <person name="Vaishampayan P."/>
        </authorList>
    </citation>
    <scope>NUCLEOTIDE SEQUENCE [LARGE SCALE GENOMIC DNA]</scope>
    <source>
        <strain evidence="2 3">JJ-247</strain>
    </source>
</reference>
<name>A0A398BK65_9BACI</name>
<gene>
    <name evidence="2" type="ORF">D1970_03020</name>
</gene>
<dbReference type="Pfam" id="PF13158">
    <property type="entry name" value="DUF3993"/>
    <property type="match status" value="1"/>
</dbReference>
<comment type="caution">
    <text evidence="2">The sequence shown here is derived from an EMBL/GenBank/DDBJ whole genome shotgun (WGS) entry which is preliminary data.</text>
</comment>
<sequence length="227" mass="25806">MIKRLALLPLVYCCLLLLIPAAASADNDLHSRADVVGFLEKASETQISLSEKDMSLDEMKQSLSHYFTDSYQQLFLKENAVKAGGKYRIYGSDFAPYYIPFKAISDPAKITRFDGNIYVVEYFKARGEGPVSYEDHYEAIRLTQEGGMWKVSDYYSENVPEEVIKNAYSEKAKNKPKAKASKQKKLGNAVSGQQSVEMFLKKQPFLLEEVRKPFSRQFEKNIGLIIL</sequence>
<dbReference type="AlphaFoldDB" id="A0A398BK65"/>
<evidence type="ECO:0000256" key="1">
    <source>
        <dbReference type="SAM" id="SignalP"/>
    </source>
</evidence>
<protein>
    <submittedName>
        <fullName evidence="2">DUF3993 domain-containing protein</fullName>
    </submittedName>
</protein>
<dbReference type="Proteomes" id="UP000265816">
    <property type="component" value="Unassembled WGS sequence"/>
</dbReference>
<accession>A0A398BK65</accession>
<keyword evidence="1" id="KW-0732">Signal</keyword>
<dbReference type="RefSeq" id="WP_119111398.1">
    <property type="nucleotide sequence ID" value="NZ_CBCSEO010000001.1"/>
</dbReference>
<feature type="signal peptide" evidence="1">
    <location>
        <begin position="1"/>
        <end position="25"/>
    </location>
</feature>
<evidence type="ECO:0000313" key="2">
    <source>
        <dbReference type="EMBL" id="RID87826.1"/>
    </source>
</evidence>
<feature type="chain" id="PRO_5017181124" evidence="1">
    <location>
        <begin position="26"/>
        <end position="227"/>
    </location>
</feature>
<dbReference type="EMBL" id="QWVT01000008">
    <property type="protein sequence ID" value="RID87826.1"/>
    <property type="molecule type" value="Genomic_DNA"/>
</dbReference>
<organism evidence="2 3">
    <name type="scientific">Mesobacillus zeae</name>
    <dbReference type="NCBI Taxonomy" id="1917180"/>
    <lineage>
        <taxon>Bacteria</taxon>
        <taxon>Bacillati</taxon>
        <taxon>Bacillota</taxon>
        <taxon>Bacilli</taxon>
        <taxon>Bacillales</taxon>
        <taxon>Bacillaceae</taxon>
        <taxon>Mesobacillus</taxon>
    </lineage>
</organism>
<dbReference type="InterPro" id="IPR025056">
    <property type="entry name" value="DUF3993"/>
</dbReference>